<dbReference type="AlphaFoldDB" id="A0AAV9HBR9"/>
<evidence type="ECO:0000313" key="9">
    <source>
        <dbReference type="EMBL" id="KAK4457404.1"/>
    </source>
</evidence>
<dbReference type="PANTHER" id="PTHR13215">
    <property type="entry name" value="RNA POLYMERASE II TRANSCRIPTIONAL COACTIVATOR"/>
    <property type="match status" value="1"/>
</dbReference>
<feature type="domain" description="Transcriptional coactivator p15 (PC4) C-terminal" evidence="8">
    <location>
        <begin position="64"/>
        <end position="115"/>
    </location>
</feature>
<dbReference type="SUPFAM" id="SSF54447">
    <property type="entry name" value="ssDNA-binding transcriptional regulator domain"/>
    <property type="match status" value="1"/>
</dbReference>
<dbReference type="Pfam" id="PF02229">
    <property type="entry name" value="PC4"/>
    <property type="match status" value="1"/>
</dbReference>
<feature type="region of interest" description="Disordered" evidence="7">
    <location>
        <begin position="1"/>
        <end position="66"/>
    </location>
</feature>
<keyword evidence="3" id="KW-0805">Transcription regulation</keyword>
<dbReference type="GO" id="GO:0003713">
    <property type="term" value="F:transcription coactivator activity"/>
    <property type="evidence" value="ECO:0007669"/>
    <property type="project" value="InterPro"/>
</dbReference>
<sequence length="190" mass="20513">MSYTRKRGIQLENDEEVPIKKVKGSSKRREEESSEDVPLKKNAAAQKASKQPTQGTDSEGNNYWEIGSNRRIGSSVFKNTTLINIREYYNTADGEAKPGKKGISLSLDQYKALLKVLPELNEELRSKGHEVDDLPAAAAAPAPAASTSAAPAKAAKASATKKAKKSNIEETSDEDEDGEGGMEEDDEGDV</sequence>
<keyword evidence="10" id="KW-1185">Reference proteome</keyword>
<dbReference type="GO" id="GO:0003677">
    <property type="term" value="F:DNA binding"/>
    <property type="evidence" value="ECO:0007669"/>
    <property type="project" value="UniProtKB-KW"/>
</dbReference>
<feature type="compositionally biased region" description="Low complexity" evidence="7">
    <location>
        <begin position="135"/>
        <end position="158"/>
    </location>
</feature>
<dbReference type="InterPro" id="IPR009044">
    <property type="entry name" value="ssDNA-bd_transcriptional_reg"/>
</dbReference>
<reference evidence="9" key="1">
    <citation type="journal article" date="2023" name="Mol. Phylogenet. Evol.">
        <title>Genome-scale phylogeny and comparative genomics of the fungal order Sordariales.</title>
        <authorList>
            <person name="Hensen N."/>
            <person name="Bonometti L."/>
            <person name="Westerberg I."/>
            <person name="Brannstrom I.O."/>
            <person name="Guillou S."/>
            <person name="Cros-Aarteil S."/>
            <person name="Calhoun S."/>
            <person name="Haridas S."/>
            <person name="Kuo A."/>
            <person name="Mondo S."/>
            <person name="Pangilinan J."/>
            <person name="Riley R."/>
            <person name="LaButti K."/>
            <person name="Andreopoulos B."/>
            <person name="Lipzen A."/>
            <person name="Chen C."/>
            <person name="Yan M."/>
            <person name="Daum C."/>
            <person name="Ng V."/>
            <person name="Clum A."/>
            <person name="Steindorff A."/>
            <person name="Ohm R.A."/>
            <person name="Martin F."/>
            <person name="Silar P."/>
            <person name="Natvig D.O."/>
            <person name="Lalanne C."/>
            <person name="Gautier V."/>
            <person name="Ament-Velasquez S.L."/>
            <person name="Kruys A."/>
            <person name="Hutchinson M.I."/>
            <person name="Powell A.J."/>
            <person name="Barry K."/>
            <person name="Miller A.N."/>
            <person name="Grigoriev I.V."/>
            <person name="Debuchy R."/>
            <person name="Gladieux P."/>
            <person name="Hiltunen Thoren M."/>
            <person name="Johannesson H."/>
        </authorList>
    </citation>
    <scope>NUCLEOTIDE SEQUENCE</scope>
    <source>
        <strain evidence="9">PSN324</strain>
    </source>
</reference>
<dbReference type="InterPro" id="IPR045125">
    <property type="entry name" value="Sub1/Tcp4-like"/>
</dbReference>
<gene>
    <name evidence="9" type="ORF">QBC42DRAFT_291615</name>
</gene>
<name>A0AAV9HBR9_9PEZI</name>
<feature type="region of interest" description="Disordered" evidence="7">
    <location>
        <begin position="127"/>
        <end position="190"/>
    </location>
</feature>
<evidence type="ECO:0000256" key="5">
    <source>
        <dbReference type="ARBA" id="ARBA00023163"/>
    </source>
</evidence>
<reference evidence="9" key="2">
    <citation type="submission" date="2023-06" db="EMBL/GenBank/DDBJ databases">
        <authorList>
            <consortium name="Lawrence Berkeley National Laboratory"/>
            <person name="Mondo S.J."/>
            <person name="Hensen N."/>
            <person name="Bonometti L."/>
            <person name="Westerberg I."/>
            <person name="Brannstrom I.O."/>
            <person name="Guillou S."/>
            <person name="Cros-Aarteil S."/>
            <person name="Calhoun S."/>
            <person name="Haridas S."/>
            <person name="Kuo A."/>
            <person name="Pangilinan J."/>
            <person name="Riley R."/>
            <person name="Labutti K."/>
            <person name="Andreopoulos B."/>
            <person name="Lipzen A."/>
            <person name="Chen C."/>
            <person name="Yanf M."/>
            <person name="Daum C."/>
            <person name="Ng V."/>
            <person name="Clum A."/>
            <person name="Steindorff A."/>
            <person name="Ohm R."/>
            <person name="Martin F."/>
            <person name="Silar P."/>
            <person name="Natvig D."/>
            <person name="Lalanne C."/>
            <person name="Gautier V."/>
            <person name="Ament-Velasquez S.L."/>
            <person name="Kruys A."/>
            <person name="Hutchinson M.I."/>
            <person name="Powell A.J."/>
            <person name="Barry K."/>
            <person name="Miller A.N."/>
            <person name="Grigoriev I.V."/>
            <person name="Debuchy R."/>
            <person name="Gladieux P."/>
            <person name="Thoren M.H."/>
            <person name="Johannesson H."/>
        </authorList>
    </citation>
    <scope>NUCLEOTIDE SEQUENCE</scope>
    <source>
        <strain evidence="9">PSN324</strain>
    </source>
</reference>
<evidence type="ECO:0000256" key="3">
    <source>
        <dbReference type="ARBA" id="ARBA00023015"/>
    </source>
</evidence>
<feature type="compositionally biased region" description="Low complexity" evidence="7">
    <location>
        <begin position="40"/>
        <end position="51"/>
    </location>
</feature>
<evidence type="ECO:0000256" key="4">
    <source>
        <dbReference type="ARBA" id="ARBA00023125"/>
    </source>
</evidence>
<comment type="subcellular location">
    <subcellularLocation>
        <location evidence="1">Nucleus</location>
    </subcellularLocation>
</comment>
<keyword evidence="6" id="KW-0539">Nucleus</keyword>
<dbReference type="Proteomes" id="UP001321749">
    <property type="component" value="Unassembled WGS sequence"/>
</dbReference>
<evidence type="ECO:0000313" key="10">
    <source>
        <dbReference type="Proteomes" id="UP001321749"/>
    </source>
</evidence>
<evidence type="ECO:0000256" key="7">
    <source>
        <dbReference type="SAM" id="MobiDB-lite"/>
    </source>
</evidence>
<dbReference type="GO" id="GO:0005634">
    <property type="term" value="C:nucleus"/>
    <property type="evidence" value="ECO:0007669"/>
    <property type="project" value="UniProtKB-SubCell"/>
</dbReference>
<proteinExistence type="inferred from homology"/>
<protein>
    <submittedName>
        <fullName evidence="9">Transcriptional Coactivator p15-domain-containing protein</fullName>
    </submittedName>
</protein>
<comment type="caution">
    <text evidence="9">The sequence shown here is derived from an EMBL/GenBank/DDBJ whole genome shotgun (WGS) entry which is preliminary data.</text>
</comment>
<feature type="compositionally biased region" description="Polar residues" evidence="7">
    <location>
        <begin position="52"/>
        <end position="61"/>
    </location>
</feature>
<comment type="similarity">
    <text evidence="2">Belongs to the transcriptional coactivator PC4 family.</text>
</comment>
<evidence type="ECO:0000259" key="8">
    <source>
        <dbReference type="Pfam" id="PF02229"/>
    </source>
</evidence>
<dbReference type="EMBL" id="MU865117">
    <property type="protein sequence ID" value="KAK4457404.1"/>
    <property type="molecule type" value="Genomic_DNA"/>
</dbReference>
<dbReference type="InterPro" id="IPR003173">
    <property type="entry name" value="PC4_C"/>
</dbReference>
<evidence type="ECO:0000256" key="6">
    <source>
        <dbReference type="ARBA" id="ARBA00023242"/>
    </source>
</evidence>
<dbReference type="GO" id="GO:0060261">
    <property type="term" value="P:positive regulation of transcription initiation by RNA polymerase II"/>
    <property type="evidence" value="ECO:0007669"/>
    <property type="project" value="InterPro"/>
</dbReference>
<evidence type="ECO:0000256" key="1">
    <source>
        <dbReference type="ARBA" id="ARBA00004123"/>
    </source>
</evidence>
<dbReference type="Gene3D" id="2.30.31.10">
    <property type="entry name" value="Transcriptional Coactivator Pc4, Chain A"/>
    <property type="match status" value="1"/>
</dbReference>
<accession>A0AAV9HBR9</accession>
<keyword evidence="4" id="KW-0238">DNA-binding</keyword>
<organism evidence="9 10">
    <name type="scientific">Cladorrhinum samala</name>
    <dbReference type="NCBI Taxonomy" id="585594"/>
    <lineage>
        <taxon>Eukaryota</taxon>
        <taxon>Fungi</taxon>
        <taxon>Dikarya</taxon>
        <taxon>Ascomycota</taxon>
        <taxon>Pezizomycotina</taxon>
        <taxon>Sordariomycetes</taxon>
        <taxon>Sordariomycetidae</taxon>
        <taxon>Sordariales</taxon>
        <taxon>Podosporaceae</taxon>
        <taxon>Cladorrhinum</taxon>
    </lineage>
</organism>
<keyword evidence="5" id="KW-0804">Transcription</keyword>
<feature type="compositionally biased region" description="Acidic residues" evidence="7">
    <location>
        <begin position="170"/>
        <end position="190"/>
    </location>
</feature>
<evidence type="ECO:0000256" key="2">
    <source>
        <dbReference type="ARBA" id="ARBA00009001"/>
    </source>
</evidence>